<comment type="caution">
    <text evidence="1">The sequence shown here is derived from an EMBL/GenBank/DDBJ whole genome shotgun (WGS) entry which is preliminary data.</text>
</comment>
<reference evidence="1 2" key="1">
    <citation type="submission" date="2024-09" db="EMBL/GenBank/DDBJ databases">
        <authorList>
            <person name="Sun Q."/>
            <person name="Mori K."/>
        </authorList>
    </citation>
    <scope>NUCLEOTIDE SEQUENCE [LARGE SCALE GENOMIC DNA]</scope>
    <source>
        <strain evidence="1 2">JCM 15389</strain>
    </source>
</reference>
<keyword evidence="1" id="KW-0808">Transferase</keyword>
<dbReference type="Pfam" id="PF02595">
    <property type="entry name" value="Gly_kinase"/>
    <property type="match status" value="1"/>
</dbReference>
<dbReference type="SUPFAM" id="SSF110738">
    <property type="entry name" value="Glycerate kinase I"/>
    <property type="match status" value="1"/>
</dbReference>
<evidence type="ECO:0000313" key="1">
    <source>
        <dbReference type="EMBL" id="MFC0082500.1"/>
    </source>
</evidence>
<dbReference type="Proteomes" id="UP001589788">
    <property type="component" value="Unassembled WGS sequence"/>
</dbReference>
<dbReference type="PANTHER" id="PTHR21599:SF0">
    <property type="entry name" value="GLYCERATE KINASE"/>
    <property type="match status" value="1"/>
</dbReference>
<dbReference type="Gene3D" id="3.40.50.10350">
    <property type="entry name" value="Glycerate kinase, domain 1"/>
    <property type="match status" value="1"/>
</dbReference>
<gene>
    <name evidence="1" type="ORF">ACFFRE_10200</name>
</gene>
<feature type="non-terminal residue" evidence="1">
    <location>
        <position position="1"/>
    </location>
</feature>
<sequence length="124" mass="12711">VLEALGARLVPGAPLVGRLLGLPDRLRHARLVLIGEGRLDATSWLGKVVGELARLAARRAVPLAVLAGSLAGPAEELLPPGLRGTVRACWALSDLVGEEAALADPTGSLAQVLPGLLAELLARP</sequence>
<dbReference type="PANTHER" id="PTHR21599">
    <property type="entry name" value="GLYCERATE KINASE"/>
    <property type="match status" value="1"/>
</dbReference>
<accession>A0ABV6C474</accession>
<protein>
    <submittedName>
        <fullName evidence="1">Glycerate kinase</fullName>
    </submittedName>
</protein>
<organism evidence="1 2">
    <name type="scientific">Aciditerrimonas ferrireducens</name>
    <dbReference type="NCBI Taxonomy" id="667306"/>
    <lineage>
        <taxon>Bacteria</taxon>
        <taxon>Bacillati</taxon>
        <taxon>Actinomycetota</taxon>
        <taxon>Acidimicrobiia</taxon>
        <taxon>Acidimicrobiales</taxon>
        <taxon>Acidimicrobiaceae</taxon>
        <taxon>Aciditerrimonas</taxon>
    </lineage>
</organism>
<dbReference type="GO" id="GO:0016301">
    <property type="term" value="F:kinase activity"/>
    <property type="evidence" value="ECO:0007669"/>
    <property type="project" value="UniProtKB-KW"/>
</dbReference>
<keyword evidence="1" id="KW-0418">Kinase</keyword>
<name>A0ABV6C474_9ACTN</name>
<dbReference type="RefSeq" id="WP_377790102.1">
    <property type="nucleotide sequence ID" value="NZ_JBHLYQ010000109.1"/>
</dbReference>
<dbReference type="InterPro" id="IPR036129">
    <property type="entry name" value="Glycerate_kinase_sf"/>
</dbReference>
<proteinExistence type="predicted"/>
<dbReference type="EMBL" id="JBHLYQ010000109">
    <property type="protein sequence ID" value="MFC0082500.1"/>
    <property type="molecule type" value="Genomic_DNA"/>
</dbReference>
<dbReference type="InterPro" id="IPR004381">
    <property type="entry name" value="Glycerate_kinase"/>
</dbReference>
<dbReference type="InterPro" id="IPR018197">
    <property type="entry name" value="Glycerate_kinase_RE-like"/>
</dbReference>
<keyword evidence="2" id="KW-1185">Reference proteome</keyword>
<evidence type="ECO:0000313" key="2">
    <source>
        <dbReference type="Proteomes" id="UP001589788"/>
    </source>
</evidence>